<dbReference type="Proteomes" id="UP000660047">
    <property type="component" value="Unassembled WGS sequence"/>
</dbReference>
<evidence type="ECO:0000259" key="2">
    <source>
        <dbReference type="Pfam" id="PF02541"/>
    </source>
</evidence>
<dbReference type="CDD" id="cd00077">
    <property type="entry name" value="HDc"/>
    <property type="match status" value="1"/>
</dbReference>
<comment type="similarity">
    <text evidence="1">Belongs to the GppA/Ppx family.</text>
</comment>
<proteinExistence type="inferred from homology"/>
<dbReference type="EMBL" id="BLYL01000003">
    <property type="protein sequence ID" value="GFO93715.1"/>
    <property type="molecule type" value="Genomic_DNA"/>
</dbReference>
<dbReference type="Gene3D" id="3.30.420.40">
    <property type="match status" value="1"/>
</dbReference>
<dbReference type="InterPro" id="IPR050273">
    <property type="entry name" value="GppA/Ppx_hydrolase"/>
</dbReference>
<dbReference type="InterPro" id="IPR003607">
    <property type="entry name" value="HD/PDEase_dom"/>
</dbReference>
<dbReference type="InterPro" id="IPR043129">
    <property type="entry name" value="ATPase_NBD"/>
</dbReference>
<dbReference type="RefSeq" id="WP_022216254.1">
    <property type="nucleotide sequence ID" value="NZ_BLYL01000003.1"/>
</dbReference>
<evidence type="ECO:0000313" key="5">
    <source>
        <dbReference type="Proteomes" id="UP000660047"/>
    </source>
</evidence>
<dbReference type="Gene3D" id="3.30.420.150">
    <property type="entry name" value="Exopolyphosphatase. Domain 2"/>
    <property type="match status" value="1"/>
</dbReference>
<dbReference type="Gene3D" id="1.10.3210.10">
    <property type="entry name" value="Hypothetical protein af1432"/>
    <property type="match status" value="1"/>
</dbReference>
<dbReference type="Pfam" id="PF02541">
    <property type="entry name" value="Ppx-GppA"/>
    <property type="match status" value="1"/>
</dbReference>
<accession>A0AAI9K308</accession>
<protein>
    <submittedName>
        <fullName evidence="4">Exopolyphosphatase</fullName>
    </submittedName>
</protein>
<dbReference type="GO" id="GO:0016462">
    <property type="term" value="F:pyrophosphatase activity"/>
    <property type="evidence" value="ECO:0007669"/>
    <property type="project" value="TreeGrafter"/>
</dbReference>
<dbReference type="SUPFAM" id="SSF53067">
    <property type="entry name" value="Actin-like ATPase domain"/>
    <property type="match status" value="2"/>
</dbReference>
<gene>
    <name evidence="4" type="ORF">COEU31_07610</name>
</gene>
<evidence type="ECO:0000313" key="4">
    <source>
        <dbReference type="EMBL" id="GFO93715.1"/>
    </source>
</evidence>
<name>A0AAI9K308_9FIRM</name>
<dbReference type="PANTHER" id="PTHR30005:SF0">
    <property type="entry name" value="RETROGRADE REGULATION PROTEIN 2"/>
    <property type="match status" value="1"/>
</dbReference>
<evidence type="ECO:0000256" key="1">
    <source>
        <dbReference type="ARBA" id="ARBA00007125"/>
    </source>
</evidence>
<feature type="domain" description="Ppx/GppA phosphatase N-terminal" evidence="2">
    <location>
        <begin position="36"/>
        <end position="306"/>
    </location>
</feature>
<dbReference type="AlphaFoldDB" id="A0AAI9K308"/>
<feature type="domain" description="Ppx/GppA phosphatase C-terminal" evidence="3">
    <location>
        <begin position="322"/>
        <end position="465"/>
    </location>
</feature>
<organism evidence="4 5">
    <name type="scientific">Coprococcus eutactus</name>
    <dbReference type="NCBI Taxonomy" id="33043"/>
    <lineage>
        <taxon>Bacteria</taxon>
        <taxon>Bacillati</taxon>
        <taxon>Bacillota</taxon>
        <taxon>Clostridia</taxon>
        <taxon>Lachnospirales</taxon>
        <taxon>Lachnospiraceae</taxon>
        <taxon>Coprococcus</taxon>
    </lineage>
</organism>
<dbReference type="CDD" id="cd24006">
    <property type="entry name" value="ASKHA_NBD_PPX_GppA"/>
    <property type="match status" value="1"/>
</dbReference>
<reference evidence="4" key="1">
    <citation type="submission" date="2020-06" db="EMBL/GenBank/DDBJ databases">
        <title>Characterization of fructooligosaccharide metabolism and fructooligosaccharide-degrading enzymes in human commensal butyrate producers.</title>
        <authorList>
            <person name="Tanno H."/>
            <person name="Fujii T."/>
            <person name="Hirano K."/>
            <person name="Maeno S."/>
            <person name="Tonozuka T."/>
            <person name="Sakamoto M."/>
            <person name="Ohkuma M."/>
            <person name="Tochio T."/>
            <person name="Endo A."/>
        </authorList>
    </citation>
    <scope>NUCLEOTIDE SEQUENCE</scope>
    <source>
        <strain evidence="4">JCM 31265</strain>
    </source>
</reference>
<comment type="caution">
    <text evidence="4">The sequence shown here is derived from an EMBL/GenBank/DDBJ whole genome shotgun (WGS) entry which is preliminary data.</text>
</comment>
<evidence type="ECO:0000259" key="3">
    <source>
        <dbReference type="Pfam" id="PF21447"/>
    </source>
</evidence>
<dbReference type="Pfam" id="PF21447">
    <property type="entry name" value="Ppx-GppA_III"/>
    <property type="match status" value="1"/>
</dbReference>
<dbReference type="PANTHER" id="PTHR30005">
    <property type="entry name" value="EXOPOLYPHOSPHATASE"/>
    <property type="match status" value="1"/>
</dbReference>
<dbReference type="InterPro" id="IPR048950">
    <property type="entry name" value="Ppx_GppA_C"/>
</dbReference>
<dbReference type="InterPro" id="IPR003695">
    <property type="entry name" value="Ppx_GppA_N"/>
</dbReference>
<sequence length="510" mass="57925">MASKVFAAIDVGSNELSMKVYEITPKKGAREIDYVNSTVELGSDTYNSGRITEDSIMKVCEILNKFRRKMREYDVREYKAYASSAVREAENSVMVLERIKQHTGIDVAVLSNSEQRFMNYKAYAAKSKFEDADTKNRALLDIGAGSLQISIFDKQNLIQTQNLPIGAVRIRDYLAKYGADTVALENIMEEFVSNFIEEFRNLFINDKDIKSIIAIGDGIANLKKVGPELNITDKITRDQFRVLYHKVVETTPEVLSEKYGVPYERATLMLPMAIIYQSFLDNSRAEDIITPDVTFCDGIVADYMDKNGTLLLNKNFDEDIIASANSIAKKYKVNRKHTQNVTQNALDIFDSFKSVHGLGRRERLQLQIAAMLHSCGKFVNMNEGTMMSYHIIMSTEILGLSHKEREEIANIVKFNEYYLPSQTKAQVSLMTADYMKVAKLASILRLADVLDKSHRQKISDMKFSFKDYVLTMTVDTLNDITLEAGVFKTKTELFRKVFGVKPVLKQKRGL</sequence>
<dbReference type="SUPFAM" id="SSF109604">
    <property type="entry name" value="HD-domain/PDEase-like"/>
    <property type="match status" value="1"/>
</dbReference>